<keyword evidence="4" id="KW-1185">Reference proteome</keyword>
<dbReference type="InterPro" id="IPR013762">
    <property type="entry name" value="Integrase-like_cat_sf"/>
</dbReference>
<sequence>MRYQHDPYLRLADDDAYLFYSRFGEVLTVPTLTHLVKTWSQAVGLRGNYGSHSMRKTWGWWQYKRGKPVPLLMEAYGHATQKQTLDYLCIQAEEVAELYDLEL</sequence>
<evidence type="ECO:0000313" key="4">
    <source>
        <dbReference type="Proteomes" id="UP000019140"/>
    </source>
</evidence>
<dbReference type="GO" id="GO:0015074">
    <property type="term" value="P:DNA integration"/>
    <property type="evidence" value="ECO:0007669"/>
    <property type="project" value="InterPro"/>
</dbReference>
<dbReference type="Pfam" id="PF00589">
    <property type="entry name" value="Phage_integrase"/>
    <property type="match status" value="1"/>
</dbReference>
<proteinExistence type="predicted"/>
<dbReference type="GO" id="GO:0003677">
    <property type="term" value="F:DNA binding"/>
    <property type="evidence" value="ECO:0007669"/>
    <property type="project" value="InterPro"/>
</dbReference>
<dbReference type="PROSITE" id="PS51898">
    <property type="entry name" value="TYR_RECOMBINASE"/>
    <property type="match status" value="1"/>
</dbReference>
<dbReference type="HOGENOM" id="CLU_168179_1_0_7"/>
<dbReference type="EMBL" id="AZHX01001591">
    <property type="protein sequence ID" value="ETX01752.1"/>
    <property type="molecule type" value="Genomic_DNA"/>
</dbReference>
<evidence type="ECO:0000313" key="3">
    <source>
        <dbReference type="EMBL" id="ETX01752.1"/>
    </source>
</evidence>
<protein>
    <recommendedName>
        <fullName evidence="2">Tyr recombinase domain-containing protein</fullName>
    </recommendedName>
</protein>
<dbReference type="Proteomes" id="UP000019140">
    <property type="component" value="Unassembled WGS sequence"/>
</dbReference>
<dbReference type="InterPro" id="IPR002104">
    <property type="entry name" value="Integrase_catalytic"/>
</dbReference>
<dbReference type="GO" id="GO:0006310">
    <property type="term" value="P:DNA recombination"/>
    <property type="evidence" value="ECO:0007669"/>
    <property type="project" value="UniProtKB-KW"/>
</dbReference>
<dbReference type="SUPFAM" id="SSF56349">
    <property type="entry name" value="DNA breaking-rejoining enzymes"/>
    <property type="match status" value="1"/>
</dbReference>
<keyword evidence="1" id="KW-0233">DNA recombination</keyword>
<organism evidence="3 4">
    <name type="scientific">Candidatus Entotheonella gemina</name>
    <dbReference type="NCBI Taxonomy" id="1429439"/>
    <lineage>
        <taxon>Bacteria</taxon>
        <taxon>Pseudomonadati</taxon>
        <taxon>Nitrospinota/Tectimicrobiota group</taxon>
        <taxon>Candidatus Tectimicrobiota</taxon>
        <taxon>Candidatus Entotheonellia</taxon>
        <taxon>Candidatus Entotheonellales</taxon>
        <taxon>Candidatus Entotheonellaceae</taxon>
        <taxon>Candidatus Entotheonella</taxon>
    </lineage>
</organism>
<comment type="caution">
    <text evidence="3">The sequence shown here is derived from an EMBL/GenBank/DDBJ whole genome shotgun (WGS) entry which is preliminary data.</text>
</comment>
<feature type="domain" description="Tyr recombinase" evidence="2">
    <location>
        <begin position="1"/>
        <end position="100"/>
    </location>
</feature>
<gene>
    <name evidence="3" type="ORF">ETSY2_36695</name>
</gene>
<evidence type="ECO:0000256" key="1">
    <source>
        <dbReference type="ARBA" id="ARBA00023172"/>
    </source>
</evidence>
<dbReference type="AlphaFoldDB" id="W4LWK1"/>
<accession>W4LWK1</accession>
<reference evidence="3 4" key="1">
    <citation type="journal article" date="2014" name="Nature">
        <title>An environmental bacterial taxon with a large and distinct metabolic repertoire.</title>
        <authorList>
            <person name="Wilson M.C."/>
            <person name="Mori T."/>
            <person name="Ruckert C."/>
            <person name="Uria A.R."/>
            <person name="Helf M.J."/>
            <person name="Takada K."/>
            <person name="Gernert C."/>
            <person name="Steffens U.A."/>
            <person name="Heycke N."/>
            <person name="Schmitt S."/>
            <person name="Rinke C."/>
            <person name="Helfrich E.J."/>
            <person name="Brachmann A.O."/>
            <person name="Gurgui C."/>
            <person name="Wakimoto T."/>
            <person name="Kracht M."/>
            <person name="Crusemann M."/>
            <person name="Hentschel U."/>
            <person name="Abe I."/>
            <person name="Matsunaga S."/>
            <person name="Kalinowski J."/>
            <person name="Takeyama H."/>
            <person name="Piel J."/>
        </authorList>
    </citation>
    <scope>NUCLEOTIDE SEQUENCE [LARGE SCALE GENOMIC DNA]</scope>
    <source>
        <strain evidence="4">TSY2</strain>
    </source>
</reference>
<dbReference type="Gene3D" id="1.10.443.10">
    <property type="entry name" value="Intergrase catalytic core"/>
    <property type="match status" value="1"/>
</dbReference>
<name>W4LWK1_9BACT</name>
<evidence type="ECO:0000259" key="2">
    <source>
        <dbReference type="PROSITE" id="PS51898"/>
    </source>
</evidence>
<dbReference type="InterPro" id="IPR011010">
    <property type="entry name" value="DNA_brk_join_enz"/>
</dbReference>